<dbReference type="EMBL" id="QGTD01000008">
    <property type="protein sequence ID" value="PWU68679.1"/>
    <property type="molecule type" value="Genomic_DNA"/>
</dbReference>
<comment type="caution">
    <text evidence="1">The sequence shown here is derived from an EMBL/GenBank/DDBJ whole genome shotgun (WGS) entry which is preliminary data.</text>
</comment>
<name>A0A317L4E6_9BACI</name>
<dbReference type="Proteomes" id="UP000245624">
    <property type="component" value="Unassembled WGS sequence"/>
</dbReference>
<organism evidence="1 2">
    <name type="scientific">Gracilibacillus dipsosauri</name>
    <dbReference type="NCBI Taxonomy" id="178340"/>
    <lineage>
        <taxon>Bacteria</taxon>
        <taxon>Bacillati</taxon>
        <taxon>Bacillota</taxon>
        <taxon>Bacilli</taxon>
        <taxon>Bacillales</taxon>
        <taxon>Bacillaceae</taxon>
        <taxon>Gracilibacillus</taxon>
    </lineage>
</organism>
<protein>
    <submittedName>
        <fullName evidence="1">Uncharacterized protein</fullName>
    </submittedName>
</protein>
<keyword evidence="2" id="KW-1185">Reference proteome</keyword>
<dbReference type="RefSeq" id="WP_054859385.1">
    <property type="nucleotide sequence ID" value="NZ_JAJUIE010000002.1"/>
</dbReference>
<accession>A0A317L4E6</accession>
<dbReference type="OrthoDB" id="2453381at2"/>
<evidence type="ECO:0000313" key="1">
    <source>
        <dbReference type="EMBL" id="PWU68679.1"/>
    </source>
</evidence>
<gene>
    <name evidence="1" type="ORF">DLJ74_09630</name>
</gene>
<evidence type="ECO:0000313" key="2">
    <source>
        <dbReference type="Proteomes" id="UP000245624"/>
    </source>
</evidence>
<dbReference type="InterPro" id="IPR046126">
    <property type="entry name" value="DUF6123"/>
</dbReference>
<dbReference type="AlphaFoldDB" id="A0A317L4E6"/>
<dbReference type="Pfam" id="PF19618">
    <property type="entry name" value="DUF6123"/>
    <property type="match status" value="1"/>
</dbReference>
<proteinExistence type="predicted"/>
<sequence length="96" mass="11468">MKENEVLAYFLEHLWSKGFKLSDEEVQFIYFGKKYTNTSVHHVKLAISLTLQLQLSFDRSFYISLLELFQKNEVRSLEEAKQLLMQHQLIHDSIDF</sequence>
<reference evidence="1 2" key="1">
    <citation type="submission" date="2018-05" db="EMBL/GenBank/DDBJ databases">
        <title>Genomic analysis of Gracilibacillus dipsosauri DD1 reveals novel features of a salt-tolerant amylase.</title>
        <authorList>
            <person name="Deutch C.E."/>
            <person name="Yang S."/>
        </authorList>
    </citation>
    <scope>NUCLEOTIDE SEQUENCE [LARGE SCALE GENOMIC DNA]</scope>
    <source>
        <strain evidence="1 2">DD1</strain>
    </source>
</reference>